<keyword evidence="8" id="KW-1185">Reference proteome</keyword>
<evidence type="ECO:0000256" key="5">
    <source>
        <dbReference type="SAM" id="Phobius"/>
    </source>
</evidence>
<evidence type="ECO:0000256" key="2">
    <source>
        <dbReference type="ARBA" id="ARBA00022692"/>
    </source>
</evidence>
<gene>
    <name evidence="7" type="ORF">I6J37_05260</name>
</gene>
<name>A0ABX7HHT7_9STAP</name>
<evidence type="ECO:0000256" key="3">
    <source>
        <dbReference type="ARBA" id="ARBA00022989"/>
    </source>
</evidence>
<dbReference type="InterPro" id="IPR007829">
    <property type="entry name" value="TM2"/>
</dbReference>
<accession>A0ABX7HHT7</accession>
<sequence>MNLDEKSYVEQQVANRSKSLVISYVLWFFLGALGGHRFYYGKTCSAIVLLLITLFTSWWSFGIFMFIWLIIDALLIPSWKRRNEQSIREQAISEVKIMSNN</sequence>
<dbReference type="PANTHER" id="PTHR21016">
    <property type="entry name" value="BETA-AMYLOID BINDING PROTEIN-RELATED"/>
    <property type="match status" value="1"/>
</dbReference>
<dbReference type="PANTHER" id="PTHR21016:SF25">
    <property type="entry name" value="TM2 DOMAIN-CONTAINING PROTEIN DDB_G0277895-RELATED"/>
    <property type="match status" value="1"/>
</dbReference>
<keyword evidence="4 5" id="KW-0472">Membrane</keyword>
<reference evidence="7 8" key="1">
    <citation type="submission" date="2021-02" db="EMBL/GenBank/DDBJ databases">
        <title>FDA dAtabase for Regulatory Grade micrObial Sequences (FDA-ARGOS): Supporting development and validation of Infectious Disease Dx tests.</title>
        <authorList>
            <person name="Sproer C."/>
            <person name="Gronow S."/>
            <person name="Severitt S."/>
            <person name="Schroder I."/>
            <person name="Tallon L."/>
            <person name="Sadzewicz L."/>
            <person name="Zhao X."/>
            <person name="Boylan J."/>
            <person name="Ott S."/>
            <person name="Bowen H."/>
            <person name="Vavikolanu K."/>
            <person name="Mehta A."/>
            <person name="Aluvathingal J."/>
            <person name="Nadendla S."/>
            <person name="Lowell S."/>
            <person name="Myers T."/>
            <person name="Yan Y."/>
            <person name="Sichtig H."/>
        </authorList>
    </citation>
    <scope>NUCLEOTIDE SEQUENCE [LARGE SCALE GENOMIC DNA]</scope>
    <source>
        <strain evidence="7 8">FDAARGOS_1207</strain>
    </source>
</reference>
<evidence type="ECO:0000259" key="6">
    <source>
        <dbReference type="Pfam" id="PF05154"/>
    </source>
</evidence>
<feature type="transmembrane region" description="Helical" evidence="5">
    <location>
        <begin position="46"/>
        <end position="71"/>
    </location>
</feature>
<dbReference type="Proteomes" id="UP000627155">
    <property type="component" value="Chromosome"/>
</dbReference>
<dbReference type="EMBL" id="CP069486">
    <property type="protein sequence ID" value="QRO86068.1"/>
    <property type="molecule type" value="Genomic_DNA"/>
</dbReference>
<evidence type="ECO:0000256" key="4">
    <source>
        <dbReference type="ARBA" id="ARBA00023136"/>
    </source>
</evidence>
<dbReference type="RefSeq" id="WP_103322561.1">
    <property type="nucleotide sequence ID" value="NZ_CBCPHH010000011.1"/>
</dbReference>
<feature type="domain" description="TM2" evidence="6">
    <location>
        <begin position="17"/>
        <end position="70"/>
    </location>
</feature>
<evidence type="ECO:0000313" key="7">
    <source>
        <dbReference type="EMBL" id="QRO86068.1"/>
    </source>
</evidence>
<dbReference type="Pfam" id="PF05154">
    <property type="entry name" value="TM2"/>
    <property type="match status" value="1"/>
</dbReference>
<evidence type="ECO:0000256" key="1">
    <source>
        <dbReference type="ARBA" id="ARBA00004141"/>
    </source>
</evidence>
<dbReference type="InterPro" id="IPR050932">
    <property type="entry name" value="TM2D1-3-like"/>
</dbReference>
<organism evidence="7 8">
    <name type="scientific">Mammaliicoccus vitulinus</name>
    <dbReference type="NCBI Taxonomy" id="71237"/>
    <lineage>
        <taxon>Bacteria</taxon>
        <taxon>Bacillati</taxon>
        <taxon>Bacillota</taxon>
        <taxon>Bacilli</taxon>
        <taxon>Bacillales</taxon>
        <taxon>Staphylococcaceae</taxon>
        <taxon>Mammaliicoccus</taxon>
    </lineage>
</organism>
<keyword evidence="3 5" id="KW-1133">Transmembrane helix</keyword>
<keyword evidence="2 5" id="KW-0812">Transmembrane</keyword>
<protein>
    <submittedName>
        <fullName evidence="7">TM2 domain-containing protein</fullName>
    </submittedName>
</protein>
<proteinExistence type="predicted"/>
<feature type="transmembrane region" description="Helical" evidence="5">
    <location>
        <begin position="21"/>
        <end position="40"/>
    </location>
</feature>
<comment type="subcellular location">
    <subcellularLocation>
        <location evidence="1">Membrane</location>
        <topology evidence="1">Multi-pass membrane protein</topology>
    </subcellularLocation>
</comment>
<evidence type="ECO:0000313" key="8">
    <source>
        <dbReference type="Proteomes" id="UP000627155"/>
    </source>
</evidence>